<proteinExistence type="predicted"/>
<reference evidence="1" key="1">
    <citation type="submission" date="2020-05" db="EMBL/GenBank/DDBJ databases">
        <authorList>
            <person name="Chiriac C."/>
            <person name="Salcher M."/>
            <person name="Ghai R."/>
            <person name="Kavagutti S V."/>
        </authorList>
    </citation>
    <scope>NUCLEOTIDE SEQUENCE</scope>
</reference>
<gene>
    <name evidence="1" type="ORF">UFOVP1071_109</name>
</gene>
<protein>
    <submittedName>
        <fullName evidence="1">Uncharacterized protein</fullName>
    </submittedName>
</protein>
<evidence type="ECO:0000313" key="1">
    <source>
        <dbReference type="EMBL" id="CAB4181996.1"/>
    </source>
</evidence>
<dbReference type="EMBL" id="LR797022">
    <property type="protein sequence ID" value="CAB4181996.1"/>
    <property type="molecule type" value="Genomic_DNA"/>
</dbReference>
<sequence length="205" mass="22881">MKRFLAYLKEENTDFGEKPAVMAFGRMQPPTEAGHGKLVSTVKNLANQMGARHEVVLSHTTGDEKNPLSPAQKLKHAKRIFPDTNISMADSTHPTLIHHAARLNREGHDHLTVVAGDDRVKEYQDLFNRYNGQPDKKGNIPFNYKNGIRVVSAGERDGDAESATKIRGLVASGNKAEFQKRYPSLHPQHSEELYNDIAAGMQKKK</sequence>
<accession>A0A6J5QI00</accession>
<organism evidence="1">
    <name type="scientific">uncultured Caudovirales phage</name>
    <dbReference type="NCBI Taxonomy" id="2100421"/>
    <lineage>
        <taxon>Viruses</taxon>
        <taxon>Duplodnaviria</taxon>
        <taxon>Heunggongvirae</taxon>
        <taxon>Uroviricota</taxon>
        <taxon>Caudoviricetes</taxon>
        <taxon>Peduoviridae</taxon>
        <taxon>Maltschvirus</taxon>
        <taxon>Maltschvirus maltsch</taxon>
    </lineage>
</organism>
<name>A0A6J5QI00_9CAUD</name>
<dbReference type="SUPFAM" id="SSF52374">
    <property type="entry name" value="Nucleotidylyl transferase"/>
    <property type="match status" value="1"/>
</dbReference>